<evidence type="ECO:0000313" key="1">
    <source>
        <dbReference type="EMBL" id="SDQ97111.1"/>
    </source>
</evidence>
<dbReference type="EMBL" id="FNLF01000002">
    <property type="protein sequence ID" value="SDQ97111.1"/>
    <property type="molecule type" value="Genomic_DNA"/>
</dbReference>
<protein>
    <recommendedName>
        <fullName evidence="3">Alpha/beta hydrolase family protein</fullName>
    </recommendedName>
</protein>
<dbReference type="GO" id="GO:0052689">
    <property type="term" value="F:carboxylic ester hydrolase activity"/>
    <property type="evidence" value="ECO:0007669"/>
    <property type="project" value="TreeGrafter"/>
</dbReference>
<evidence type="ECO:0008006" key="3">
    <source>
        <dbReference type="Google" id="ProtNLM"/>
    </source>
</evidence>
<dbReference type="InterPro" id="IPR029058">
    <property type="entry name" value="AB_hydrolase_fold"/>
</dbReference>
<proteinExistence type="predicted"/>
<dbReference type="AlphaFoldDB" id="A0A1H1F836"/>
<accession>A0A1H1F836</accession>
<gene>
    <name evidence="1" type="ORF">SAMN04489765_2573</name>
</gene>
<dbReference type="PANTHER" id="PTHR43265:SF1">
    <property type="entry name" value="ESTERASE ESTD"/>
    <property type="match status" value="1"/>
</dbReference>
<dbReference type="STRING" id="47312.SAMN04489765_2573"/>
<name>A0A1H1F836_9ACTN</name>
<organism evidence="1 2">
    <name type="scientific">Tsukamurella pulmonis</name>
    <dbReference type="NCBI Taxonomy" id="47312"/>
    <lineage>
        <taxon>Bacteria</taxon>
        <taxon>Bacillati</taxon>
        <taxon>Actinomycetota</taxon>
        <taxon>Actinomycetes</taxon>
        <taxon>Mycobacteriales</taxon>
        <taxon>Tsukamurellaceae</taxon>
        <taxon>Tsukamurella</taxon>
    </lineage>
</organism>
<dbReference type="Gene3D" id="3.40.50.1820">
    <property type="entry name" value="alpha/beta hydrolase"/>
    <property type="match status" value="2"/>
</dbReference>
<evidence type="ECO:0000313" key="2">
    <source>
        <dbReference type="Proteomes" id="UP000183053"/>
    </source>
</evidence>
<dbReference type="InterPro" id="IPR053145">
    <property type="entry name" value="AB_hydrolase_Est10"/>
</dbReference>
<dbReference type="SUPFAM" id="SSF53474">
    <property type="entry name" value="alpha/beta-Hydrolases"/>
    <property type="match status" value="2"/>
</dbReference>
<dbReference type="Proteomes" id="UP000183053">
    <property type="component" value="Unassembled WGS sequence"/>
</dbReference>
<dbReference type="OrthoDB" id="249225at2"/>
<reference evidence="2" key="1">
    <citation type="submission" date="2016-10" db="EMBL/GenBank/DDBJ databases">
        <authorList>
            <person name="Varghese N."/>
            <person name="Submissions S."/>
        </authorList>
    </citation>
    <scope>NUCLEOTIDE SEQUENCE [LARGE SCALE GENOMIC DNA]</scope>
    <source>
        <strain evidence="2">DSM 44142</strain>
    </source>
</reference>
<keyword evidence="2" id="KW-1185">Reference proteome</keyword>
<sequence length="531" mass="55119">MPSIEPCLELRTYFGRVDASLYGALHLPVSRRARGAVLLVPPLGKEQYDALRGLRRLATLLAAEGLAVLRFDYRGTGDSCGPSGTADAVDGWIDTVRHADAYLRGLGLGAPAVVALRAGAAIAGAAGLTPPAAVLWDAVGGRAYTRAQAALAGMAIGAGPGSWVGMDVHADAVQALAALPAQALTAPRLLIADRPGAPSTGPDGAQRIVAAGMPEFLEPPTHLVRIPDAVIAEIVAWTAAALPDAPATEVDPAIRTRARHDGVEERIEDIGGVAAIRTLPDEGAAPHRSVLLCATANDTRHGPNRAWVHLAREAARAGAAALRYDRRGAGESGPVGPAEIVPLFPATAVDDVVAAAGALEGPILTTGVCSGSWYAAHAARAVHADAAVLVNAVLYSWRVKAGIAGAPEADLGVPRSDPSFARSPRGRIKDLLRRRLPYPAWRLLGGRGITQVPEVLLRPVVADGTDTVLVLAPPDAAWFDGQRGPEGVRRLAGRTGGAIRVVRIGTGDHPAYHPEVRAAVATAIMQWCEQR</sequence>
<dbReference type="PANTHER" id="PTHR43265">
    <property type="entry name" value="ESTERASE ESTD"/>
    <property type="match status" value="1"/>
</dbReference>
<dbReference type="RefSeq" id="WP_068567546.1">
    <property type="nucleotide sequence ID" value="NZ_FNLF01000002.1"/>
</dbReference>